<keyword evidence="2" id="KW-0285">Flavoprotein</keyword>
<dbReference type="InterPro" id="IPR029058">
    <property type="entry name" value="AB_hydrolase_fold"/>
</dbReference>
<name>A0A1J7BGY4_9ACTN</name>
<dbReference type="InterPro" id="IPR036188">
    <property type="entry name" value="FAD/NAD-bd_sf"/>
</dbReference>
<dbReference type="PROSITE" id="PS50276">
    <property type="entry name" value="PANCREATIC_HORMONE_2"/>
    <property type="match status" value="1"/>
</dbReference>
<dbReference type="SUPFAM" id="SSF51905">
    <property type="entry name" value="FAD/NAD(P)-binding domain"/>
    <property type="match status" value="1"/>
</dbReference>
<comment type="caution">
    <text evidence="7">The sequence shown here is derived from an EMBL/GenBank/DDBJ whole genome shotgun (WGS) entry which is preliminary data.</text>
</comment>
<dbReference type="Pfam" id="PF00743">
    <property type="entry name" value="FMO-like"/>
    <property type="match status" value="1"/>
</dbReference>
<dbReference type="Gene3D" id="3.50.50.60">
    <property type="entry name" value="FAD/NAD(P)-binding domain"/>
    <property type="match status" value="3"/>
</dbReference>
<dbReference type="PANTHER" id="PTHR42877:SF4">
    <property type="entry name" value="FAD_NAD(P)-BINDING DOMAIN-CONTAINING PROTEIN-RELATED"/>
    <property type="match status" value="1"/>
</dbReference>
<evidence type="ECO:0000256" key="1">
    <source>
        <dbReference type="ARBA" id="ARBA00010139"/>
    </source>
</evidence>
<accession>A0A1J7BGY4</accession>
<sequence length="812" mass="87499">MPNVPTAEPRSAPAETPAPAAAPVRHVRAAVIGTGFAGLAAGHRLAEAGIHDFLLLERADDVGGTWRDNTYPGCACDVPSHLYAFSFAPNPRWPESFSTQPEIQQYLRECTDRLGLRDRIRFRTEARSADWDAVAGHWRLTTGNPELPALTADFLISACGPLSDPALPDIPGLDTFPGPVFHSSRWDHDFDPAGRRVAVVGTGASAIQIVPGIQPKAERLTLFQRTPAWIMPRLNHSIGGARQRLYNALPAARLATRLGIWTAREAYVPAFTRNPRMMRAGERLALAHLHHHIKDPGLRAKLTPDYTLGCKRVLLSDDFYPAIAADNAELVASGLAKVDGGRLIASDGTVHEADALIFATGFHATEPPAAAGTTGLDGRTLSEVWREQGMRALRGTAVAGFPNMFLLIGPNTGLGHSSMVQIIESQLNLVMDAVRRSEALGGAPLHPRADAQDRWNRGLQRSMERTVWSTGGCRSWYQDSTGRNTTLWPRSTVAFRLATRRARAAEFRPEPTGRPEVRQVASTDGVRLHVEVHADACPPDAPTVLLVHGWCCSTLFWRHVVRRLRRDYRVVAYDLRGHGRSSRPEDRRTGYSTRALADDLEAVVLATVPDGQRAVLAGHSMGSMTLLAAADRPAVRERTAAALLTSTGAHRLLKESTVLPAFLGRARARATDLVLGARAPMGPVTGLGSRVLAWGILGRDAGSAAAEMSARVVHACPTDVRVAWSKVLATLDLRDGAGKLDVPTRVLVGTDDRLTPQIHARRLEAALPDCTGLTVLPGAGHMTPIERPDEVAGAIRELAGQVGLVGPTGGAE</sequence>
<dbReference type="GO" id="GO:0050660">
    <property type="term" value="F:flavin adenine dinucleotide binding"/>
    <property type="evidence" value="ECO:0007669"/>
    <property type="project" value="InterPro"/>
</dbReference>
<evidence type="ECO:0000259" key="6">
    <source>
        <dbReference type="Pfam" id="PF00561"/>
    </source>
</evidence>
<evidence type="ECO:0000313" key="7">
    <source>
        <dbReference type="EMBL" id="OIV37918.1"/>
    </source>
</evidence>
<dbReference type="RefSeq" id="WP_071656137.1">
    <property type="nucleotide sequence ID" value="NZ_MLCF01000041.1"/>
</dbReference>
<gene>
    <name evidence="7" type="ORF">BIV57_08680</name>
</gene>
<keyword evidence="3" id="KW-0274">FAD</keyword>
<dbReference type="SUPFAM" id="SSF53474">
    <property type="entry name" value="alpha/beta-Hydrolases"/>
    <property type="match status" value="1"/>
</dbReference>
<evidence type="ECO:0000256" key="2">
    <source>
        <dbReference type="ARBA" id="ARBA00022630"/>
    </source>
</evidence>
<dbReference type="STRING" id="1428644.BIV57_08680"/>
<evidence type="ECO:0000256" key="3">
    <source>
        <dbReference type="ARBA" id="ARBA00022827"/>
    </source>
</evidence>
<keyword evidence="4" id="KW-0560">Oxidoreductase</keyword>
<dbReference type="GO" id="GO:0050661">
    <property type="term" value="F:NADP binding"/>
    <property type="evidence" value="ECO:0007669"/>
    <property type="project" value="InterPro"/>
</dbReference>
<dbReference type="AlphaFoldDB" id="A0A1J7BGY4"/>
<keyword evidence="8" id="KW-1185">Reference proteome</keyword>
<comment type="similarity">
    <text evidence="1">Belongs to the FAD-binding monooxygenase family.</text>
</comment>
<dbReference type="InterPro" id="IPR020946">
    <property type="entry name" value="Flavin_mOase-like"/>
</dbReference>
<dbReference type="Pfam" id="PF00561">
    <property type="entry name" value="Abhydrolase_1"/>
    <property type="match status" value="1"/>
</dbReference>
<dbReference type="PRINTS" id="PR00111">
    <property type="entry name" value="ABHYDROLASE"/>
</dbReference>
<dbReference type="GO" id="GO:0004499">
    <property type="term" value="F:N,N-dimethylaniline monooxygenase activity"/>
    <property type="evidence" value="ECO:0007669"/>
    <property type="project" value="InterPro"/>
</dbReference>
<dbReference type="PANTHER" id="PTHR42877">
    <property type="entry name" value="L-ORNITHINE N(5)-MONOOXYGENASE-RELATED"/>
    <property type="match status" value="1"/>
</dbReference>
<dbReference type="InterPro" id="IPR051209">
    <property type="entry name" value="FAD-bind_Monooxygenase_sf"/>
</dbReference>
<protein>
    <recommendedName>
        <fullName evidence="6">AB hydrolase-1 domain-containing protein</fullName>
    </recommendedName>
</protein>
<organism evidence="7 8">
    <name type="scientific">Mangrovactinospora gilvigrisea</name>
    <dbReference type="NCBI Taxonomy" id="1428644"/>
    <lineage>
        <taxon>Bacteria</taxon>
        <taxon>Bacillati</taxon>
        <taxon>Actinomycetota</taxon>
        <taxon>Actinomycetes</taxon>
        <taxon>Kitasatosporales</taxon>
        <taxon>Streptomycetaceae</taxon>
        <taxon>Mangrovactinospora</taxon>
    </lineage>
</organism>
<reference evidence="7 8" key="1">
    <citation type="submission" date="2016-10" db="EMBL/GenBank/DDBJ databases">
        <title>Genome sequence of Streptomyces gilvigriseus MUSC 26.</title>
        <authorList>
            <person name="Lee L.-H."/>
            <person name="Ser H.-L."/>
        </authorList>
    </citation>
    <scope>NUCLEOTIDE SEQUENCE [LARGE SCALE GENOMIC DNA]</scope>
    <source>
        <strain evidence="7 8">MUSC 26</strain>
    </source>
</reference>
<feature type="domain" description="AB hydrolase-1" evidence="6">
    <location>
        <begin position="542"/>
        <end position="788"/>
    </location>
</feature>
<dbReference type="EMBL" id="MLCF01000041">
    <property type="protein sequence ID" value="OIV37918.1"/>
    <property type="molecule type" value="Genomic_DNA"/>
</dbReference>
<evidence type="ECO:0000313" key="8">
    <source>
        <dbReference type="Proteomes" id="UP000243342"/>
    </source>
</evidence>
<evidence type="ECO:0000256" key="4">
    <source>
        <dbReference type="ARBA" id="ARBA00023002"/>
    </source>
</evidence>
<dbReference type="Proteomes" id="UP000243342">
    <property type="component" value="Unassembled WGS sequence"/>
</dbReference>
<dbReference type="OrthoDB" id="5168853at2"/>
<dbReference type="InterPro" id="IPR000073">
    <property type="entry name" value="AB_hydrolase_1"/>
</dbReference>
<dbReference type="Gene3D" id="3.40.50.1820">
    <property type="entry name" value="alpha/beta hydrolase"/>
    <property type="match status" value="1"/>
</dbReference>
<evidence type="ECO:0000256" key="5">
    <source>
        <dbReference type="SAM" id="MobiDB-lite"/>
    </source>
</evidence>
<feature type="region of interest" description="Disordered" evidence="5">
    <location>
        <begin position="1"/>
        <end position="21"/>
    </location>
</feature>
<proteinExistence type="inferred from homology"/>